<dbReference type="PRINTS" id="PR00413">
    <property type="entry name" value="HADHALOGNASE"/>
</dbReference>
<sequence length="231" mass="24939">MPQALIFDVFGTCVDWRSSIARAVAKALPGLDAVAFADAWRAEYQPAMERVRSGGRGYVPLDDLHLENLHRVAARFGVSAPDHLATAWERLDPWPDVPPGLATLHRTHILAPCSNGSIAMMARLARHAALPWDCILGAEIARDYKPKPQVYLASCTALRLPPEHVMMVAAHNDDLAAARAAGLGTAFVARPTEHGPGQTSDLHPSADWDIVAPDFEALAARLQADTNRPGP</sequence>
<evidence type="ECO:0000256" key="1">
    <source>
        <dbReference type="ARBA" id="ARBA00008106"/>
    </source>
</evidence>
<protein>
    <recommendedName>
        <fullName evidence="3">(S)-2-haloacid dehalogenase</fullName>
        <ecNumber evidence="3">3.8.1.2</ecNumber>
    </recommendedName>
    <alternativeName>
        <fullName evidence="3">2-haloalkanoic acid dehalogenase</fullName>
    </alternativeName>
    <alternativeName>
        <fullName evidence="3">Halocarboxylic acid halidohydrolase</fullName>
    </alternativeName>
    <alternativeName>
        <fullName evidence="3">L-2-haloacid dehalogenase</fullName>
    </alternativeName>
</protein>
<dbReference type="Pfam" id="PF00702">
    <property type="entry name" value="Hydrolase"/>
    <property type="match status" value="1"/>
</dbReference>
<dbReference type="InterPro" id="IPR051540">
    <property type="entry name" value="S-2-haloacid_dehalogenase"/>
</dbReference>
<dbReference type="Proteomes" id="UP000245293">
    <property type="component" value="Unassembled WGS sequence"/>
</dbReference>
<comment type="caution">
    <text evidence="4">The sequence shown here is derived from an EMBL/GenBank/DDBJ whole genome shotgun (WGS) entry which is preliminary data.</text>
</comment>
<dbReference type="InterPro" id="IPR006439">
    <property type="entry name" value="HAD-SF_hydro_IA"/>
</dbReference>
<accession>A0A2V1P3P0</accession>
<dbReference type="Gene3D" id="1.10.150.240">
    <property type="entry name" value="Putative phosphatase, domain 2"/>
    <property type="match status" value="1"/>
</dbReference>
<dbReference type="AlphaFoldDB" id="A0A2V1P3P0"/>
<proteinExistence type="inferred from homology"/>
<name>A0A2V1P3P0_9RHOB</name>
<dbReference type="GO" id="GO:0018784">
    <property type="term" value="F:(S)-2-haloacid dehalogenase activity"/>
    <property type="evidence" value="ECO:0007669"/>
    <property type="project" value="UniProtKB-UniRule"/>
</dbReference>
<reference evidence="5" key="1">
    <citation type="submission" date="2018-05" db="EMBL/GenBank/DDBJ databases">
        <authorList>
            <person name="Du Z."/>
            <person name="Wang X."/>
        </authorList>
    </citation>
    <scope>NUCLEOTIDE SEQUENCE [LARGE SCALE GENOMIC DNA]</scope>
    <source>
        <strain evidence="5">WDS4C29</strain>
    </source>
</reference>
<organism evidence="4 5">
    <name type="scientific">Salibaculum griseiflavum</name>
    <dbReference type="NCBI Taxonomy" id="1914409"/>
    <lineage>
        <taxon>Bacteria</taxon>
        <taxon>Pseudomonadati</taxon>
        <taxon>Pseudomonadota</taxon>
        <taxon>Alphaproteobacteria</taxon>
        <taxon>Rhodobacterales</taxon>
        <taxon>Roseobacteraceae</taxon>
        <taxon>Salibaculum</taxon>
    </lineage>
</organism>
<dbReference type="InterPro" id="IPR006328">
    <property type="entry name" value="2-HAD"/>
</dbReference>
<dbReference type="InterPro" id="IPR036412">
    <property type="entry name" value="HAD-like_sf"/>
</dbReference>
<keyword evidence="2 3" id="KW-0378">Hydrolase</keyword>
<dbReference type="RefSeq" id="WP_109389286.1">
    <property type="nucleotide sequence ID" value="NZ_QETF01000014.1"/>
</dbReference>
<dbReference type="NCBIfam" id="TIGR01493">
    <property type="entry name" value="HAD-SF-IA-v2"/>
    <property type="match status" value="1"/>
</dbReference>
<comment type="function">
    <text evidence="3">Catalyzes the hydrolytic dehalogenation of small (S)-2-haloalkanoic acids to yield the corresponding (R)-2-hydroxyalkanoic acids.</text>
</comment>
<comment type="catalytic activity">
    <reaction evidence="3">
        <text>an (S)-2-haloacid + H2O = a (2R)-2-hydroxycarboxylate + a halide anion + H(+)</text>
        <dbReference type="Rhea" id="RHEA:11192"/>
        <dbReference type="ChEBI" id="CHEBI:15377"/>
        <dbReference type="ChEBI" id="CHEBI:15378"/>
        <dbReference type="ChEBI" id="CHEBI:16042"/>
        <dbReference type="ChEBI" id="CHEBI:58314"/>
        <dbReference type="ChEBI" id="CHEBI:137405"/>
        <dbReference type="EC" id="3.8.1.2"/>
    </reaction>
</comment>
<evidence type="ECO:0000313" key="5">
    <source>
        <dbReference type="Proteomes" id="UP000245293"/>
    </source>
</evidence>
<evidence type="ECO:0000256" key="3">
    <source>
        <dbReference type="RuleBase" id="RU368077"/>
    </source>
</evidence>
<dbReference type="PANTHER" id="PTHR43316">
    <property type="entry name" value="HYDROLASE, HALOACID DELAHOGENASE-RELATED"/>
    <property type="match status" value="1"/>
</dbReference>
<evidence type="ECO:0000313" key="4">
    <source>
        <dbReference type="EMBL" id="PWG16368.1"/>
    </source>
</evidence>
<dbReference type="Gene3D" id="3.40.50.1000">
    <property type="entry name" value="HAD superfamily/HAD-like"/>
    <property type="match status" value="1"/>
</dbReference>
<dbReference type="PANTHER" id="PTHR43316:SF3">
    <property type="entry name" value="HALOACID DEHALOGENASE, TYPE II (AFU_ORTHOLOGUE AFUA_2G07750)-RELATED"/>
    <property type="match status" value="1"/>
</dbReference>
<dbReference type="EMBL" id="QETF01000014">
    <property type="protein sequence ID" value="PWG16368.1"/>
    <property type="molecule type" value="Genomic_DNA"/>
</dbReference>
<dbReference type="NCBIfam" id="TIGR01428">
    <property type="entry name" value="HAD_type_II"/>
    <property type="match status" value="1"/>
</dbReference>
<dbReference type="EC" id="3.8.1.2" evidence="3"/>
<dbReference type="InterPro" id="IPR023198">
    <property type="entry name" value="PGP-like_dom2"/>
</dbReference>
<dbReference type="InterPro" id="IPR023214">
    <property type="entry name" value="HAD_sf"/>
</dbReference>
<dbReference type="SUPFAM" id="SSF56784">
    <property type="entry name" value="HAD-like"/>
    <property type="match status" value="1"/>
</dbReference>
<keyword evidence="5" id="KW-1185">Reference proteome</keyword>
<comment type="similarity">
    <text evidence="1 3">Belongs to the HAD-like hydrolase superfamily. S-2-haloalkanoic acid dehalogenase family.</text>
</comment>
<dbReference type="OrthoDB" id="9785638at2"/>
<evidence type="ECO:0000256" key="2">
    <source>
        <dbReference type="ARBA" id="ARBA00022801"/>
    </source>
</evidence>
<gene>
    <name evidence="4" type="ORF">DFK10_12055</name>
</gene>